<dbReference type="PANTHER" id="PTHR47706">
    <property type="entry name" value="NMRA-LIKE FAMILY PROTEIN"/>
    <property type="match status" value="1"/>
</dbReference>
<comment type="caution">
    <text evidence="4">The sequence shown here is derived from an EMBL/GenBank/DDBJ whole genome shotgun (WGS) entry which is preliminary data.</text>
</comment>
<dbReference type="InParanoid" id="A0A2P6N542"/>
<dbReference type="InterPro" id="IPR036291">
    <property type="entry name" value="NAD(P)-bd_dom_sf"/>
</dbReference>
<dbReference type="Proteomes" id="UP000241769">
    <property type="component" value="Unassembled WGS sequence"/>
</dbReference>
<dbReference type="Gene3D" id="3.90.25.10">
    <property type="entry name" value="UDP-galactose 4-epimerase, domain 1"/>
    <property type="match status" value="1"/>
</dbReference>
<dbReference type="InterPro" id="IPR051609">
    <property type="entry name" value="NmrA/Isoflavone_reductase-like"/>
</dbReference>
<name>A0A2P6N542_9EUKA</name>
<dbReference type="OrthoDB" id="9974981at2759"/>
<evidence type="ECO:0000313" key="5">
    <source>
        <dbReference type="Proteomes" id="UP000241769"/>
    </source>
</evidence>
<feature type="domain" description="NmrA-like" evidence="3">
    <location>
        <begin position="42"/>
        <end position="274"/>
    </location>
</feature>
<gene>
    <name evidence="4" type="ORF">PROFUN_13140</name>
</gene>
<keyword evidence="2" id="KW-0560">Oxidoreductase</keyword>
<dbReference type="InterPro" id="IPR008030">
    <property type="entry name" value="NmrA-like"/>
</dbReference>
<evidence type="ECO:0000259" key="3">
    <source>
        <dbReference type="Pfam" id="PF05368"/>
    </source>
</evidence>
<evidence type="ECO:0000256" key="2">
    <source>
        <dbReference type="ARBA" id="ARBA00023002"/>
    </source>
</evidence>
<keyword evidence="1" id="KW-0521">NADP</keyword>
<protein>
    <recommendedName>
        <fullName evidence="3">NmrA-like domain-containing protein</fullName>
    </recommendedName>
</protein>
<dbReference type="InterPro" id="IPR045312">
    <property type="entry name" value="PCBER-like"/>
</dbReference>
<dbReference type="Pfam" id="PF05368">
    <property type="entry name" value="NmrA"/>
    <property type="match status" value="1"/>
</dbReference>
<evidence type="ECO:0000313" key="4">
    <source>
        <dbReference type="EMBL" id="PRP79062.1"/>
    </source>
</evidence>
<evidence type="ECO:0000256" key="1">
    <source>
        <dbReference type="ARBA" id="ARBA00022857"/>
    </source>
</evidence>
<dbReference type="AlphaFoldDB" id="A0A2P6N542"/>
<dbReference type="Gene3D" id="3.40.50.720">
    <property type="entry name" value="NAD(P)-binding Rossmann-like Domain"/>
    <property type="match status" value="1"/>
</dbReference>
<dbReference type="EMBL" id="MDYQ01000199">
    <property type="protein sequence ID" value="PRP79062.1"/>
    <property type="molecule type" value="Genomic_DNA"/>
</dbReference>
<keyword evidence="5" id="KW-1185">Reference proteome</keyword>
<dbReference type="CDD" id="cd05259">
    <property type="entry name" value="PCBER_SDR_a"/>
    <property type="match status" value="1"/>
</dbReference>
<dbReference type="STRING" id="1890364.A0A2P6N542"/>
<sequence>MSIERTFIFSPRRADGLPCSKILPDESFQHQPPIKVTIMSYNKVAIAGAGGNVGSAIFKQLYADKYAVTVFTRPGMQSQIPSDVPLVTVDYNDVEALTDALRGQDVFISAINVQRAMGSENVMIDACLRAGVKLFIPSAFSVDFFSEIGQKCAFGLPQHKIAGYARERGQPFIIMTTGPWVELCFVQHAMWGFDVKNRKATIYGDGTTEISGSSFEGVGQAVSAMLRRPEPYINQIVQVSNITFTPNQILAALEKQAGVKYDVQYKPVDDLLKQSEKATDFPSKHYPLMLYTVYAPGGCRWDRTNSDALGLKEGSLEAAIIKAADELTSRQ</sequence>
<dbReference type="SUPFAM" id="SSF51735">
    <property type="entry name" value="NAD(P)-binding Rossmann-fold domains"/>
    <property type="match status" value="1"/>
</dbReference>
<dbReference type="PANTHER" id="PTHR47706:SF11">
    <property type="entry name" value="ISOFLAVONE REDUCTASE FAMILY PROTEIN (AFU_ORTHOLOGUE AFUA_1G12510)"/>
    <property type="match status" value="1"/>
</dbReference>
<reference evidence="4 5" key="1">
    <citation type="journal article" date="2018" name="Genome Biol. Evol.">
        <title>Multiple Roots of Fruiting Body Formation in Amoebozoa.</title>
        <authorList>
            <person name="Hillmann F."/>
            <person name="Forbes G."/>
            <person name="Novohradska S."/>
            <person name="Ferling I."/>
            <person name="Riege K."/>
            <person name="Groth M."/>
            <person name="Westermann M."/>
            <person name="Marz M."/>
            <person name="Spaller T."/>
            <person name="Winckler T."/>
            <person name="Schaap P."/>
            <person name="Glockner G."/>
        </authorList>
    </citation>
    <scope>NUCLEOTIDE SEQUENCE [LARGE SCALE GENOMIC DNA]</scope>
    <source>
        <strain evidence="4 5">Jena</strain>
    </source>
</reference>
<dbReference type="GO" id="GO:0016491">
    <property type="term" value="F:oxidoreductase activity"/>
    <property type="evidence" value="ECO:0007669"/>
    <property type="project" value="UniProtKB-KW"/>
</dbReference>
<proteinExistence type="predicted"/>
<organism evidence="4 5">
    <name type="scientific">Planoprotostelium fungivorum</name>
    <dbReference type="NCBI Taxonomy" id="1890364"/>
    <lineage>
        <taxon>Eukaryota</taxon>
        <taxon>Amoebozoa</taxon>
        <taxon>Evosea</taxon>
        <taxon>Variosea</taxon>
        <taxon>Cavosteliida</taxon>
        <taxon>Cavosteliaceae</taxon>
        <taxon>Planoprotostelium</taxon>
    </lineage>
</organism>
<accession>A0A2P6N542</accession>